<dbReference type="AlphaFoldDB" id="N4X8F2"/>
<keyword evidence="1" id="KW-0472">Membrane</keyword>
<keyword evidence="1" id="KW-0812">Transmembrane</keyword>
<reference evidence="2 3" key="1">
    <citation type="journal article" date="2012" name="PLoS Pathog.">
        <title>Diverse lifestyles and strategies of plant pathogenesis encoded in the genomes of eighteen Dothideomycetes fungi.</title>
        <authorList>
            <person name="Ohm R.A."/>
            <person name="Feau N."/>
            <person name="Henrissat B."/>
            <person name="Schoch C.L."/>
            <person name="Horwitz B.A."/>
            <person name="Barry K.W."/>
            <person name="Condon B.J."/>
            <person name="Copeland A.C."/>
            <person name="Dhillon B."/>
            <person name="Glaser F."/>
            <person name="Hesse C.N."/>
            <person name="Kosti I."/>
            <person name="LaButti K."/>
            <person name="Lindquist E.A."/>
            <person name="Lucas S."/>
            <person name="Salamov A.A."/>
            <person name="Bradshaw R.E."/>
            <person name="Ciuffetti L."/>
            <person name="Hamelin R.C."/>
            <person name="Kema G.H.J."/>
            <person name="Lawrence C."/>
            <person name="Scott J.A."/>
            <person name="Spatafora J.W."/>
            <person name="Turgeon B.G."/>
            <person name="de Wit P.J.G.M."/>
            <person name="Zhong S."/>
            <person name="Goodwin S.B."/>
            <person name="Grigoriev I.V."/>
        </authorList>
    </citation>
    <scope>NUCLEOTIDE SEQUENCE [LARGE SCALE GENOMIC DNA]</scope>
    <source>
        <strain evidence="3">C4 / ATCC 48331 / race T</strain>
    </source>
</reference>
<dbReference type="Proteomes" id="UP000012338">
    <property type="component" value="Unassembled WGS sequence"/>
</dbReference>
<evidence type="ECO:0000313" key="3">
    <source>
        <dbReference type="Proteomes" id="UP000012338"/>
    </source>
</evidence>
<dbReference type="EMBL" id="KB733456">
    <property type="protein sequence ID" value="ENI04773.1"/>
    <property type="molecule type" value="Genomic_DNA"/>
</dbReference>
<dbReference type="HOGENOM" id="CLU_189310_0_0_1"/>
<name>N4X8F2_COCH4</name>
<accession>N4X8F2</accession>
<evidence type="ECO:0000256" key="1">
    <source>
        <dbReference type="SAM" id="Phobius"/>
    </source>
</evidence>
<keyword evidence="1" id="KW-1133">Transmembrane helix</keyword>
<sequence length="74" mass="8044">MDLLCSSELTSRVVRCVLHKAKGVTDDLMLARCAMVSRMMTRSEVILAVVIFLAILPILRRNACACCGYAALGV</sequence>
<organism evidence="2 3">
    <name type="scientific">Cochliobolus heterostrophus (strain C4 / ATCC 48331 / race T)</name>
    <name type="common">Southern corn leaf blight fungus</name>
    <name type="synonym">Bipolaris maydis</name>
    <dbReference type="NCBI Taxonomy" id="665024"/>
    <lineage>
        <taxon>Eukaryota</taxon>
        <taxon>Fungi</taxon>
        <taxon>Dikarya</taxon>
        <taxon>Ascomycota</taxon>
        <taxon>Pezizomycotina</taxon>
        <taxon>Dothideomycetes</taxon>
        <taxon>Pleosporomycetidae</taxon>
        <taxon>Pleosporales</taxon>
        <taxon>Pleosporineae</taxon>
        <taxon>Pleosporaceae</taxon>
        <taxon>Bipolaris</taxon>
    </lineage>
</organism>
<reference evidence="3" key="2">
    <citation type="journal article" date="2013" name="PLoS Genet.">
        <title>Comparative genome structure, secondary metabolite, and effector coding capacity across Cochliobolus pathogens.</title>
        <authorList>
            <person name="Condon B.J."/>
            <person name="Leng Y."/>
            <person name="Wu D."/>
            <person name="Bushley K.E."/>
            <person name="Ohm R.A."/>
            <person name="Otillar R."/>
            <person name="Martin J."/>
            <person name="Schackwitz W."/>
            <person name="Grimwood J."/>
            <person name="MohdZainudin N."/>
            <person name="Xue C."/>
            <person name="Wang R."/>
            <person name="Manning V.A."/>
            <person name="Dhillon B."/>
            <person name="Tu Z.J."/>
            <person name="Steffenson B.J."/>
            <person name="Salamov A."/>
            <person name="Sun H."/>
            <person name="Lowry S."/>
            <person name="LaButti K."/>
            <person name="Han J."/>
            <person name="Copeland A."/>
            <person name="Lindquist E."/>
            <person name="Barry K."/>
            <person name="Schmutz J."/>
            <person name="Baker S.E."/>
            <person name="Ciuffetti L.M."/>
            <person name="Grigoriev I.V."/>
            <person name="Zhong S."/>
            <person name="Turgeon B.G."/>
        </authorList>
    </citation>
    <scope>NUCLEOTIDE SEQUENCE [LARGE SCALE GENOMIC DNA]</scope>
    <source>
        <strain evidence="3">C4 / ATCC 48331 / race T</strain>
    </source>
</reference>
<feature type="transmembrane region" description="Helical" evidence="1">
    <location>
        <begin position="39"/>
        <end position="59"/>
    </location>
</feature>
<evidence type="ECO:0000313" key="2">
    <source>
        <dbReference type="EMBL" id="ENI04773.1"/>
    </source>
</evidence>
<dbReference type="OrthoDB" id="10493891at2759"/>
<protein>
    <submittedName>
        <fullName evidence="2">Uncharacterized protein</fullName>
    </submittedName>
</protein>
<keyword evidence="3" id="KW-1185">Reference proteome</keyword>
<proteinExistence type="predicted"/>
<gene>
    <name evidence="2" type="ORF">COCC4DRAFT_61387</name>
</gene>